<evidence type="ECO:0000313" key="4">
    <source>
        <dbReference type="Proteomes" id="UP001501447"/>
    </source>
</evidence>
<evidence type="ECO:0000256" key="1">
    <source>
        <dbReference type="SAM" id="MobiDB-lite"/>
    </source>
</evidence>
<feature type="compositionally biased region" description="Low complexity" evidence="1">
    <location>
        <begin position="88"/>
        <end position="97"/>
    </location>
</feature>
<evidence type="ECO:0008006" key="5">
    <source>
        <dbReference type="Google" id="ProtNLM"/>
    </source>
</evidence>
<comment type="caution">
    <text evidence="3">The sequence shown here is derived from an EMBL/GenBank/DDBJ whole genome shotgun (WGS) entry which is preliminary data.</text>
</comment>
<keyword evidence="2" id="KW-1133">Transmembrane helix</keyword>
<dbReference type="EMBL" id="BAAARJ010000019">
    <property type="protein sequence ID" value="GAA2630571.1"/>
    <property type="molecule type" value="Genomic_DNA"/>
</dbReference>
<evidence type="ECO:0000313" key="3">
    <source>
        <dbReference type="EMBL" id="GAA2630571.1"/>
    </source>
</evidence>
<sequence>MCPYGGEAVRMRNTPNMRNTRNSGWIAGASIGLAVMVVVTGCGGGHGKKPARKSTQTSRSAHAGVHKSRGLHNSPTSHRSHKSRTRHTSSASAPLSLSEARGALLDVGDMPVGWTKNEEHLDGRYHVQQNLFGMTAKSTSCQSFIDRTNRAIGTPRLAVERTLKEGGGAGEVTARVVGYRSAKYARRAMSQLRNVPGACPGGVVKDGVKVAFAPWRTERAGNETVGTRMGLGGMSFGDVLVRVGAATVELNFSKSGKADTALVSQLTHKAADRLRSAAR</sequence>
<evidence type="ECO:0000256" key="2">
    <source>
        <dbReference type="SAM" id="Phobius"/>
    </source>
</evidence>
<keyword evidence="4" id="KW-1185">Reference proteome</keyword>
<feature type="transmembrane region" description="Helical" evidence="2">
    <location>
        <begin position="25"/>
        <end position="44"/>
    </location>
</feature>
<proteinExistence type="predicted"/>
<feature type="compositionally biased region" description="Basic residues" evidence="1">
    <location>
        <begin position="78"/>
        <end position="87"/>
    </location>
</feature>
<protein>
    <recommendedName>
        <fullName evidence="5">Lipoprotein</fullName>
    </recommendedName>
</protein>
<accession>A0ABN3QMQ8</accession>
<dbReference type="Proteomes" id="UP001501447">
    <property type="component" value="Unassembled WGS sequence"/>
</dbReference>
<organism evidence="3 4">
    <name type="scientific">Streptomyces axinellae</name>
    <dbReference type="NCBI Taxonomy" id="552788"/>
    <lineage>
        <taxon>Bacteria</taxon>
        <taxon>Bacillati</taxon>
        <taxon>Actinomycetota</taxon>
        <taxon>Actinomycetes</taxon>
        <taxon>Kitasatosporales</taxon>
        <taxon>Streptomycetaceae</taxon>
        <taxon>Streptomyces</taxon>
    </lineage>
</organism>
<keyword evidence="2" id="KW-0812">Transmembrane</keyword>
<reference evidence="3 4" key="1">
    <citation type="journal article" date="2019" name="Int. J. Syst. Evol. Microbiol.">
        <title>The Global Catalogue of Microorganisms (GCM) 10K type strain sequencing project: providing services to taxonomists for standard genome sequencing and annotation.</title>
        <authorList>
            <consortium name="The Broad Institute Genomics Platform"/>
            <consortium name="The Broad Institute Genome Sequencing Center for Infectious Disease"/>
            <person name="Wu L."/>
            <person name="Ma J."/>
        </authorList>
    </citation>
    <scope>NUCLEOTIDE SEQUENCE [LARGE SCALE GENOMIC DNA]</scope>
    <source>
        <strain evidence="3 4">JCM 16373</strain>
    </source>
</reference>
<keyword evidence="2" id="KW-0472">Membrane</keyword>
<feature type="region of interest" description="Disordered" evidence="1">
    <location>
        <begin position="44"/>
        <end position="97"/>
    </location>
</feature>
<gene>
    <name evidence="3" type="ORF">GCM10009863_52650</name>
</gene>
<name>A0ABN3QMQ8_9ACTN</name>